<evidence type="ECO:0000259" key="1">
    <source>
        <dbReference type="Pfam" id="PF04273"/>
    </source>
</evidence>
<dbReference type="EMBL" id="CP041690">
    <property type="protein sequence ID" value="QEE19560.1"/>
    <property type="molecule type" value="Genomic_DNA"/>
</dbReference>
<dbReference type="OrthoDB" id="9805710at2"/>
<dbReference type="Proteomes" id="UP000321062">
    <property type="component" value="Chromosome"/>
</dbReference>
<dbReference type="KEGG" id="yti:FNA67_04955"/>
<proteinExistence type="predicted"/>
<evidence type="ECO:0000313" key="3">
    <source>
        <dbReference type="Proteomes" id="UP000321062"/>
    </source>
</evidence>
<sequence length="111" mass="11869">MNYRTIDANFAVAGQVLPEQVRDVAAAGFKTIVCARPDNEEPGQPSFKMIEAEAEKLGLKAVYIPISGGISESAQSRMAQALKDLPKPMYGYCRSGARAGSLYNTALAASR</sequence>
<keyword evidence="3" id="KW-1185">Reference proteome</keyword>
<dbReference type="Gene3D" id="3.90.190.10">
    <property type="entry name" value="Protein tyrosine phosphatase superfamily"/>
    <property type="match status" value="1"/>
</dbReference>
<protein>
    <submittedName>
        <fullName evidence="2">TIGR01244 family phosphatase</fullName>
    </submittedName>
</protein>
<dbReference type="AlphaFoldDB" id="A0A5B9DJZ5"/>
<dbReference type="RefSeq" id="WP_147655267.1">
    <property type="nucleotide sequence ID" value="NZ_BMFM01000001.1"/>
</dbReference>
<dbReference type="InterPro" id="IPR029021">
    <property type="entry name" value="Prot-tyrosine_phosphatase-like"/>
</dbReference>
<reference evidence="2 3" key="1">
    <citation type="journal article" date="2015" name="Int. J. Syst. Evol. Microbiol.">
        <title>Youhaiella tibetensis gen. nov., sp. nov., isolated from subsurface sediment.</title>
        <authorList>
            <person name="Wang Y.X."/>
            <person name="Huang F.Q."/>
            <person name="Nogi Y."/>
            <person name="Pang S.J."/>
            <person name="Wang P.K."/>
            <person name="Lv J."/>
        </authorList>
    </citation>
    <scope>NUCLEOTIDE SEQUENCE [LARGE SCALE GENOMIC DNA]</scope>
    <source>
        <strain evidence="3">fig4</strain>
    </source>
</reference>
<dbReference type="InterPro" id="IPR005939">
    <property type="entry name" value="BLH_phosphatase-like"/>
</dbReference>
<dbReference type="GO" id="GO:0016787">
    <property type="term" value="F:hydrolase activity"/>
    <property type="evidence" value="ECO:0007669"/>
    <property type="project" value="InterPro"/>
</dbReference>
<name>A0A5B9DJZ5_9HYPH</name>
<organism evidence="2 3">
    <name type="scientific">Paradevosia tibetensis</name>
    <dbReference type="NCBI Taxonomy" id="1447062"/>
    <lineage>
        <taxon>Bacteria</taxon>
        <taxon>Pseudomonadati</taxon>
        <taxon>Pseudomonadota</taxon>
        <taxon>Alphaproteobacteria</taxon>
        <taxon>Hyphomicrobiales</taxon>
        <taxon>Devosiaceae</taxon>
        <taxon>Paradevosia</taxon>
    </lineage>
</organism>
<evidence type="ECO:0000313" key="2">
    <source>
        <dbReference type="EMBL" id="QEE19560.1"/>
    </source>
</evidence>
<gene>
    <name evidence="2" type="ORF">FNA67_04955</name>
</gene>
<accession>A0A5B9DJZ5</accession>
<feature type="domain" description="Beta-lactamase hydrolase-like protein phosphatase-like" evidence="1">
    <location>
        <begin position="3"/>
        <end position="106"/>
    </location>
</feature>
<dbReference type="Pfam" id="PF04273">
    <property type="entry name" value="BLH_phosphatase"/>
    <property type="match status" value="1"/>
</dbReference>